<name>W9R9Q4_9ROSA</name>
<dbReference type="AlphaFoldDB" id="W9R9Q4"/>
<dbReference type="GO" id="GO:0016020">
    <property type="term" value="C:membrane"/>
    <property type="evidence" value="ECO:0007669"/>
    <property type="project" value="UniProtKB-SubCell"/>
</dbReference>
<accession>W9R9Q4</accession>
<dbReference type="PANTHER" id="PTHR32285:SF38">
    <property type="entry name" value="OS01G0614300 PROTEIN"/>
    <property type="match status" value="1"/>
</dbReference>
<dbReference type="InterPro" id="IPR026057">
    <property type="entry name" value="TBL_C"/>
</dbReference>
<evidence type="ECO:0000256" key="1">
    <source>
        <dbReference type="ARBA" id="ARBA00004167"/>
    </source>
</evidence>
<evidence type="ECO:0000256" key="6">
    <source>
        <dbReference type="ARBA" id="ARBA00023136"/>
    </source>
</evidence>
<keyword evidence="6 7" id="KW-0472">Membrane</keyword>
<evidence type="ECO:0000259" key="8">
    <source>
        <dbReference type="Pfam" id="PF13839"/>
    </source>
</evidence>
<comment type="similarity">
    <text evidence="2">Belongs to the PC-esterase family. TBL subfamily.</text>
</comment>
<evidence type="ECO:0000259" key="9">
    <source>
        <dbReference type="Pfam" id="PF14416"/>
    </source>
</evidence>
<dbReference type="KEGG" id="mnt:21388288"/>
<dbReference type="GO" id="GO:0016413">
    <property type="term" value="F:O-acetyltransferase activity"/>
    <property type="evidence" value="ECO:0007669"/>
    <property type="project" value="InterPro"/>
</dbReference>
<evidence type="ECO:0000256" key="5">
    <source>
        <dbReference type="ARBA" id="ARBA00022989"/>
    </source>
</evidence>
<dbReference type="PANTHER" id="PTHR32285">
    <property type="entry name" value="PROTEIN TRICHOME BIREFRINGENCE-LIKE 9-RELATED"/>
    <property type="match status" value="1"/>
</dbReference>
<keyword evidence="5 7" id="KW-1133">Transmembrane helix</keyword>
<evidence type="ECO:0000256" key="3">
    <source>
        <dbReference type="ARBA" id="ARBA00022692"/>
    </source>
</evidence>
<keyword evidence="3 7" id="KW-0812">Transmembrane</keyword>
<reference evidence="11" key="1">
    <citation type="submission" date="2013-01" db="EMBL/GenBank/DDBJ databases">
        <title>Draft Genome Sequence of a Mulberry Tree, Morus notabilis C.K. Schneid.</title>
        <authorList>
            <person name="He N."/>
            <person name="Zhao S."/>
        </authorList>
    </citation>
    <scope>NUCLEOTIDE SEQUENCE</scope>
</reference>
<dbReference type="eggNOG" id="ENOG502QSEA">
    <property type="taxonomic scope" value="Eukaryota"/>
</dbReference>
<keyword evidence="11" id="KW-1185">Reference proteome</keyword>
<gene>
    <name evidence="10" type="ORF">L484_004797</name>
</gene>
<feature type="domain" description="Trichome birefringence-like C-terminal" evidence="8">
    <location>
        <begin position="140"/>
        <end position="414"/>
    </location>
</feature>
<dbReference type="Pfam" id="PF14416">
    <property type="entry name" value="PMR5N"/>
    <property type="match status" value="1"/>
</dbReference>
<keyword evidence="4" id="KW-0735">Signal-anchor</keyword>
<organism evidence="10 11">
    <name type="scientific">Morus notabilis</name>
    <dbReference type="NCBI Taxonomy" id="981085"/>
    <lineage>
        <taxon>Eukaryota</taxon>
        <taxon>Viridiplantae</taxon>
        <taxon>Streptophyta</taxon>
        <taxon>Embryophyta</taxon>
        <taxon>Tracheophyta</taxon>
        <taxon>Spermatophyta</taxon>
        <taxon>Magnoliopsida</taxon>
        <taxon>eudicotyledons</taxon>
        <taxon>Gunneridae</taxon>
        <taxon>Pentapetalae</taxon>
        <taxon>rosids</taxon>
        <taxon>fabids</taxon>
        <taxon>Rosales</taxon>
        <taxon>Moraceae</taxon>
        <taxon>Moreae</taxon>
        <taxon>Morus</taxon>
    </lineage>
</organism>
<proteinExistence type="inferred from homology"/>
<dbReference type="Pfam" id="PF13839">
    <property type="entry name" value="PC-Esterase"/>
    <property type="match status" value="1"/>
</dbReference>
<dbReference type="InterPro" id="IPR029962">
    <property type="entry name" value="TBL"/>
</dbReference>
<dbReference type="GO" id="GO:0005794">
    <property type="term" value="C:Golgi apparatus"/>
    <property type="evidence" value="ECO:0007669"/>
    <property type="project" value="TreeGrafter"/>
</dbReference>
<dbReference type="OrthoDB" id="737117at2759"/>
<dbReference type="Proteomes" id="UP000030645">
    <property type="component" value="Unassembled WGS sequence"/>
</dbReference>
<dbReference type="EMBL" id="KE344767">
    <property type="protein sequence ID" value="EXB78096.1"/>
    <property type="molecule type" value="Genomic_DNA"/>
</dbReference>
<evidence type="ECO:0000313" key="11">
    <source>
        <dbReference type="Proteomes" id="UP000030645"/>
    </source>
</evidence>
<feature type="domain" description="Trichome birefringence-like N-terminal" evidence="9">
    <location>
        <begin position="84"/>
        <end position="138"/>
    </location>
</feature>
<evidence type="ECO:0000256" key="4">
    <source>
        <dbReference type="ARBA" id="ARBA00022968"/>
    </source>
</evidence>
<protein>
    <submittedName>
        <fullName evidence="10">Uncharacterized protein</fullName>
    </submittedName>
</protein>
<sequence length="426" mass="49468">MEKTIPSVNERWRFCGCACFLGFITLLLMLNQNTLVTLQNQNQGILSPISSPITPNVTDTEELQVLGVSDPIEDDQKQIKIDQEKCNIFEGEWIYYPEGSPMYDGAKCPFLSEQVSCQRNGRLDFDYEKWTWEAKGCHIPRHNVGKDMLEKLRGKRMIIVGDSLNRNQFESMACLLYTSSNPSQAHVDVNSGSYKVLRAKEYNCSVEFYWSPFLVKLEDKKNDGDRILKLDKLSDSFKKWQGADIMVFNTGHWWVHQGKLKAWDYFQYKGKRMEKMEAEEALEVAMKTWARWIEKIVNPAKTRVFFRSISPSHKGNQWCYNVTKPNTDNSYVKPFAKQMMNIVERTVREMKTPVTYLNITKLSEYRRDAHPSIYRTMQGKNLVATHQKEPQNLADCNHWCVPGLPDTWNRLIFASIPPEISKDISP</sequence>
<evidence type="ECO:0000313" key="10">
    <source>
        <dbReference type="EMBL" id="EXB78096.1"/>
    </source>
</evidence>
<comment type="subcellular location">
    <subcellularLocation>
        <location evidence="1">Membrane</location>
        <topology evidence="1">Single-pass membrane protein</topology>
    </subcellularLocation>
</comment>
<evidence type="ECO:0000256" key="2">
    <source>
        <dbReference type="ARBA" id="ARBA00007727"/>
    </source>
</evidence>
<dbReference type="InterPro" id="IPR025846">
    <property type="entry name" value="TBL_N"/>
</dbReference>
<evidence type="ECO:0000256" key="7">
    <source>
        <dbReference type="SAM" id="Phobius"/>
    </source>
</evidence>
<feature type="transmembrane region" description="Helical" evidence="7">
    <location>
        <begin position="12"/>
        <end position="30"/>
    </location>
</feature>